<dbReference type="PANTHER" id="PTHR35309:SF4">
    <property type="entry name" value="TOCOPHEROL CYCLASE"/>
    <property type="match status" value="1"/>
</dbReference>
<reference evidence="1 2" key="1">
    <citation type="submission" date="2016-11" db="EMBL/GenBank/DDBJ databases">
        <authorList>
            <person name="Jaros S."/>
            <person name="Januszkiewicz K."/>
            <person name="Wedrychowicz H."/>
        </authorList>
    </citation>
    <scope>NUCLEOTIDE SEQUENCE [LARGE SCALE GENOMIC DNA]</scope>
    <source>
        <strain evidence="1 2">DSM 15929</strain>
    </source>
</reference>
<protein>
    <submittedName>
        <fullName evidence="1">Tocopherol cyclase</fullName>
    </submittedName>
</protein>
<dbReference type="PANTHER" id="PTHR35309">
    <property type="match status" value="1"/>
</dbReference>
<dbReference type="AlphaFoldDB" id="A0A1M6U5D5"/>
<dbReference type="SUPFAM" id="SSF159245">
    <property type="entry name" value="AttH-like"/>
    <property type="match status" value="1"/>
</dbReference>
<gene>
    <name evidence="1" type="ORF">SAMN02745136_02998</name>
</gene>
<accession>A0A1M6U5D5</accession>
<dbReference type="EMBL" id="FRAC01000014">
    <property type="protein sequence ID" value="SHK64384.1"/>
    <property type="molecule type" value="Genomic_DNA"/>
</dbReference>
<sequence>MKNLLKQKPYFEGWYFKHQYKEEVLALIPGINREKGREITPFLQIIAGSQSFCLTFSQEECFIDRRACYIRLGNNIFTKDGIMVDIDRDGLKLKGTLLYCGLHPIAYSIMGFFRYFPFMECKHEVISMSHHLSGSLTLNENTLPFGKGTGYIEKDWGHSFPSSYLWLQCNEFTGDTCSIMLSVAHIPLWGTQFTGCICAIHYKGKEYRLATYLGVRILKAAPALIILRQGDFYLRIRIKEAPALSSYDLNAPRKGKMSRVIKEAHLCEGTFLMSCKKQVVFQIKSKRVSLESVSDDKNNKIRRKAF</sequence>
<dbReference type="RefSeq" id="WP_073277318.1">
    <property type="nucleotide sequence ID" value="NZ_FRAC01000014.1"/>
</dbReference>
<dbReference type="InterPro" id="IPR025893">
    <property type="entry name" value="Tocopherol_cyclase"/>
</dbReference>
<dbReference type="Pfam" id="PF14249">
    <property type="entry name" value="Tocopherol_cycl"/>
    <property type="match status" value="1"/>
</dbReference>
<evidence type="ECO:0000313" key="2">
    <source>
        <dbReference type="Proteomes" id="UP000184386"/>
    </source>
</evidence>
<dbReference type="STRING" id="1121322.SAMN02745136_02998"/>
<organism evidence="1 2">
    <name type="scientific">Anaerocolumna jejuensis DSM 15929</name>
    <dbReference type="NCBI Taxonomy" id="1121322"/>
    <lineage>
        <taxon>Bacteria</taxon>
        <taxon>Bacillati</taxon>
        <taxon>Bacillota</taxon>
        <taxon>Clostridia</taxon>
        <taxon>Lachnospirales</taxon>
        <taxon>Lachnospiraceae</taxon>
        <taxon>Anaerocolumna</taxon>
    </lineage>
</organism>
<evidence type="ECO:0000313" key="1">
    <source>
        <dbReference type="EMBL" id="SHK64384.1"/>
    </source>
</evidence>
<keyword evidence="2" id="KW-1185">Reference proteome</keyword>
<dbReference type="GO" id="GO:0009976">
    <property type="term" value="F:tocopherol cyclase activity"/>
    <property type="evidence" value="ECO:0007669"/>
    <property type="project" value="InterPro"/>
</dbReference>
<dbReference type="OrthoDB" id="9772627at2"/>
<dbReference type="Proteomes" id="UP000184386">
    <property type="component" value="Unassembled WGS sequence"/>
</dbReference>
<proteinExistence type="predicted"/>
<name>A0A1M6U5D5_9FIRM</name>